<keyword evidence="4" id="KW-1185">Reference proteome</keyword>
<organism evidence="3 4">
    <name type="scientific">Prorocentrum cordatum</name>
    <dbReference type="NCBI Taxonomy" id="2364126"/>
    <lineage>
        <taxon>Eukaryota</taxon>
        <taxon>Sar</taxon>
        <taxon>Alveolata</taxon>
        <taxon>Dinophyceae</taxon>
        <taxon>Prorocentrales</taxon>
        <taxon>Prorocentraceae</taxon>
        <taxon>Prorocentrum</taxon>
    </lineage>
</organism>
<feature type="region of interest" description="Disordered" evidence="1">
    <location>
        <begin position="1"/>
        <end position="51"/>
    </location>
</feature>
<feature type="region of interest" description="Disordered" evidence="1">
    <location>
        <begin position="167"/>
        <end position="235"/>
    </location>
</feature>
<accession>A0ABN9QHL2</accession>
<dbReference type="Gene3D" id="1.10.510.10">
    <property type="entry name" value="Transferase(Phosphotransferase) domain 1"/>
    <property type="match status" value="1"/>
</dbReference>
<feature type="non-terminal residue" evidence="3">
    <location>
        <position position="235"/>
    </location>
</feature>
<dbReference type="PANTHER" id="PTHR46146">
    <property type="entry name" value="SERINE/THREONINE-PROTEIN KINASE-LIKE PROTEIN CCR4"/>
    <property type="match status" value="1"/>
</dbReference>
<sequence>MNVMNVFDPMGHDGRFPVPGPVEAERSQRPADPLRLVSPSNGGAPGSGPGLRGTIGYADPLYIRTGHVTERSEVYSFGMVLLETLTRRPPALQHANGRIEYQFSHLDGELANVRAMVDKRGEWPPQLADEVGSLALRCTHKQEALRPVFVEVLGQLRQLLRSAEAAFPASSPGNSPASTSHDASRSHGSARSSQAGLRSERAYGRAQEGAPATRGSRGHTPPRSHASAATARGPD</sequence>
<dbReference type="InterPro" id="IPR011009">
    <property type="entry name" value="Kinase-like_dom_sf"/>
</dbReference>
<reference evidence="3" key="1">
    <citation type="submission" date="2023-10" db="EMBL/GenBank/DDBJ databases">
        <authorList>
            <person name="Chen Y."/>
            <person name="Shah S."/>
            <person name="Dougan E. K."/>
            <person name="Thang M."/>
            <person name="Chan C."/>
        </authorList>
    </citation>
    <scope>NUCLEOTIDE SEQUENCE [LARGE SCALE GENOMIC DNA]</scope>
</reference>
<name>A0ABN9QHL2_9DINO</name>
<dbReference type="SUPFAM" id="SSF56112">
    <property type="entry name" value="Protein kinase-like (PK-like)"/>
    <property type="match status" value="1"/>
</dbReference>
<proteinExistence type="predicted"/>
<dbReference type="PANTHER" id="PTHR46146:SF7">
    <property type="entry name" value="OS11G0664000 PROTEIN"/>
    <property type="match status" value="1"/>
</dbReference>
<evidence type="ECO:0000313" key="4">
    <source>
        <dbReference type="Proteomes" id="UP001189429"/>
    </source>
</evidence>
<dbReference type="EMBL" id="CAUYUJ010003474">
    <property type="protein sequence ID" value="CAK0805496.1"/>
    <property type="molecule type" value="Genomic_DNA"/>
</dbReference>
<evidence type="ECO:0000259" key="2">
    <source>
        <dbReference type="Pfam" id="PF07714"/>
    </source>
</evidence>
<evidence type="ECO:0000313" key="3">
    <source>
        <dbReference type="EMBL" id="CAK0805496.1"/>
    </source>
</evidence>
<protein>
    <recommendedName>
        <fullName evidence="2">Serine-threonine/tyrosine-protein kinase catalytic domain-containing protein</fullName>
    </recommendedName>
</protein>
<feature type="domain" description="Serine-threonine/tyrosine-protein kinase catalytic" evidence="2">
    <location>
        <begin position="59"/>
        <end position="155"/>
    </location>
</feature>
<dbReference type="Pfam" id="PF07714">
    <property type="entry name" value="PK_Tyr_Ser-Thr"/>
    <property type="match status" value="1"/>
</dbReference>
<evidence type="ECO:0000256" key="1">
    <source>
        <dbReference type="SAM" id="MobiDB-lite"/>
    </source>
</evidence>
<dbReference type="InterPro" id="IPR001245">
    <property type="entry name" value="Ser-Thr/Tyr_kinase_cat_dom"/>
</dbReference>
<comment type="caution">
    <text evidence="3">The sequence shown here is derived from an EMBL/GenBank/DDBJ whole genome shotgun (WGS) entry which is preliminary data.</text>
</comment>
<feature type="compositionally biased region" description="Polar residues" evidence="1">
    <location>
        <begin position="171"/>
        <end position="196"/>
    </location>
</feature>
<gene>
    <name evidence="3" type="ORF">PCOR1329_LOCUS11991</name>
</gene>
<dbReference type="Proteomes" id="UP001189429">
    <property type="component" value="Unassembled WGS sequence"/>
</dbReference>